<gene>
    <name evidence="1" type="ORF">L3X38_013495</name>
</gene>
<evidence type="ECO:0000313" key="1">
    <source>
        <dbReference type="EMBL" id="KAI5345618.1"/>
    </source>
</evidence>
<name>A0AAD4WLB7_PRUDU</name>
<organism evidence="1 2">
    <name type="scientific">Prunus dulcis</name>
    <name type="common">Almond</name>
    <name type="synonym">Amygdalus dulcis</name>
    <dbReference type="NCBI Taxonomy" id="3755"/>
    <lineage>
        <taxon>Eukaryota</taxon>
        <taxon>Viridiplantae</taxon>
        <taxon>Streptophyta</taxon>
        <taxon>Embryophyta</taxon>
        <taxon>Tracheophyta</taxon>
        <taxon>Spermatophyta</taxon>
        <taxon>Magnoliopsida</taxon>
        <taxon>eudicotyledons</taxon>
        <taxon>Gunneridae</taxon>
        <taxon>Pentapetalae</taxon>
        <taxon>rosids</taxon>
        <taxon>fabids</taxon>
        <taxon>Rosales</taxon>
        <taxon>Rosaceae</taxon>
        <taxon>Amygdaloideae</taxon>
        <taxon>Amygdaleae</taxon>
        <taxon>Prunus</taxon>
    </lineage>
</organism>
<protein>
    <submittedName>
        <fullName evidence="1">Uncharacterized protein</fullName>
    </submittedName>
</protein>
<reference evidence="1 2" key="1">
    <citation type="journal article" date="2022" name="G3 (Bethesda)">
        <title>Whole-genome sequence and methylome profiling of the almond [Prunus dulcis (Mill.) D.A. Webb] cultivar 'Nonpareil'.</title>
        <authorList>
            <person name="D'Amico-Willman K.M."/>
            <person name="Ouma W.Z."/>
            <person name="Meulia T."/>
            <person name="Sideli G.M."/>
            <person name="Gradziel T.M."/>
            <person name="Fresnedo-Ramirez J."/>
        </authorList>
    </citation>
    <scope>NUCLEOTIDE SEQUENCE [LARGE SCALE GENOMIC DNA]</scope>
    <source>
        <strain evidence="1">Clone GOH B32 T37-40</strain>
    </source>
</reference>
<comment type="caution">
    <text evidence="1">The sequence shown here is derived from an EMBL/GenBank/DDBJ whole genome shotgun (WGS) entry which is preliminary data.</text>
</comment>
<keyword evidence="2" id="KW-1185">Reference proteome</keyword>
<evidence type="ECO:0000313" key="2">
    <source>
        <dbReference type="Proteomes" id="UP001054821"/>
    </source>
</evidence>
<dbReference type="EMBL" id="JAJFAZ020000002">
    <property type="protein sequence ID" value="KAI5345618.1"/>
    <property type="molecule type" value="Genomic_DNA"/>
</dbReference>
<accession>A0AAD4WLB7</accession>
<dbReference type="AlphaFoldDB" id="A0AAD4WLB7"/>
<sequence length="126" mass="14395">MLSGGPKEIYRRDMVPERIEISDEDDQSSDASYEIQAKNDCLLSSQKCFTRDLTFISLLSIGVNQFHVLHDNDDHEIRGRLRMLGLGFGDQIWDDDDCRLVVNLKLEDGKEQKPISSPTPNRISQN</sequence>
<proteinExistence type="predicted"/>
<dbReference type="Proteomes" id="UP001054821">
    <property type="component" value="Chromosome 2"/>
</dbReference>